<organism evidence="12 14">
    <name type="scientific">Corynebacterium glucuronolyticum</name>
    <dbReference type="NCBI Taxonomy" id="39791"/>
    <lineage>
        <taxon>Bacteria</taxon>
        <taxon>Bacillati</taxon>
        <taxon>Actinomycetota</taxon>
        <taxon>Actinomycetes</taxon>
        <taxon>Mycobacteriales</taxon>
        <taxon>Corynebacteriaceae</taxon>
        <taxon>Corynebacterium</taxon>
    </lineage>
</organism>
<dbReference type="InterPro" id="IPR003439">
    <property type="entry name" value="ABC_transporter-like_ATP-bd"/>
</dbReference>
<dbReference type="Proteomes" id="UP000596145">
    <property type="component" value="Chromosome"/>
</dbReference>
<accession>A0A7T4EH88</accession>
<evidence type="ECO:0000256" key="10">
    <source>
        <dbReference type="RuleBase" id="RU364103"/>
    </source>
</evidence>
<keyword evidence="3 10" id="KW-0813">Transport</keyword>
<evidence type="ECO:0000256" key="1">
    <source>
        <dbReference type="ARBA" id="ARBA00004202"/>
    </source>
</evidence>
<comment type="function">
    <text evidence="10">Part of an ABC transporter complex. Responsible for energy coupling to the transport system.</text>
</comment>
<evidence type="ECO:0000313" key="12">
    <source>
        <dbReference type="EMBL" id="QQB47314.1"/>
    </source>
</evidence>
<dbReference type="InterPro" id="IPR005876">
    <property type="entry name" value="Co_trans_ATP-bd"/>
</dbReference>
<evidence type="ECO:0000256" key="3">
    <source>
        <dbReference type="ARBA" id="ARBA00022448"/>
    </source>
</evidence>
<dbReference type="PANTHER" id="PTHR43553:SF24">
    <property type="entry name" value="ENERGY-COUPLING FACTOR TRANSPORTER ATP-BINDING PROTEIN ECFA1"/>
    <property type="match status" value="1"/>
</dbReference>
<dbReference type="PROSITE" id="PS00211">
    <property type="entry name" value="ABC_TRANSPORTER_1"/>
    <property type="match status" value="1"/>
</dbReference>
<dbReference type="GO" id="GO:0042626">
    <property type="term" value="F:ATPase-coupled transmembrane transporter activity"/>
    <property type="evidence" value="ECO:0007669"/>
    <property type="project" value="TreeGrafter"/>
</dbReference>
<protein>
    <recommendedName>
        <fullName evidence="10">ABC transporter ATP-binding protein</fullName>
    </recommendedName>
</protein>
<evidence type="ECO:0000256" key="2">
    <source>
        <dbReference type="ARBA" id="ARBA00005417"/>
    </source>
</evidence>
<evidence type="ECO:0000313" key="13">
    <source>
        <dbReference type="EMBL" id="QRP70144.1"/>
    </source>
</evidence>
<evidence type="ECO:0000256" key="8">
    <source>
        <dbReference type="ARBA" id="ARBA00023136"/>
    </source>
</evidence>
<dbReference type="AlphaFoldDB" id="A0A7T4EH88"/>
<reference evidence="12 14" key="1">
    <citation type="submission" date="2020-12" db="EMBL/GenBank/DDBJ databases">
        <title>FDA dAtabase for Regulatory Grade micrObial Sequences (FDA-ARGOS): Supporting development and validation of Infectious Disease Dx tests.</title>
        <authorList>
            <person name="Sproer C."/>
            <person name="Gronow S."/>
            <person name="Severitt S."/>
            <person name="Schroder I."/>
            <person name="Tallon L."/>
            <person name="Sadzewicz L."/>
            <person name="Zhao X."/>
            <person name="Boylan J."/>
            <person name="Ott S."/>
            <person name="Bowen H."/>
            <person name="Vavikolanu K."/>
            <person name="Mehta A."/>
            <person name="Aluvathingal J."/>
            <person name="Nadendla S."/>
            <person name="Lowell S."/>
            <person name="Myers T."/>
            <person name="Yan Y."/>
            <person name="Sichtig H."/>
        </authorList>
    </citation>
    <scope>NUCLEOTIDE SEQUENCE [LARGE SCALE GENOMIC DNA]</scope>
    <source>
        <strain evidence="12 14">FDAARGOS_1053</strain>
        <strain evidence="13">FDAARGOS_1191</strain>
    </source>
</reference>
<dbReference type="EMBL" id="CP069534">
    <property type="protein sequence ID" value="QRP70144.1"/>
    <property type="molecule type" value="Genomic_DNA"/>
</dbReference>
<evidence type="ECO:0000313" key="14">
    <source>
        <dbReference type="Proteomes" id="UP000596145"/>
    </source>
</evidence>
<dbReference type="GO" id="GO:0005524">
    <property type="term" value="F:ATP binding"/>
    <property type="evidence" value="ECO:0007669"/>
    <property type="project" value="UniProtKB-UniRule"/>
</dbReference>
<dbReference type="CDD" id="cd03225">
    <property type="entry name" value="ABC_cobalt_CbiO_domain1"/>
    <property type="match status" value="1"/>
</dbReference>
<dbReference type="RefSeq" id="WP_005388914.1">
    <property type="nucleotide sequence ID" value="NZ_CP066007.1"/>
</dbReference>
<comment type="similarity">
    <text evidence="2 10">Belongs to the ABC transporter superfamily.</text>
</comment>
<dbReference type="SMART" id="SM00382">
    <property type="entry name" value="AAA"/>
    <property type="match status" value="1"/>
</dbReference>
<comment type="function">
    <text evidence="9">Probably part of an ABC transporter complex. Responsible for energy coupling to the transport system.</text>
</comment>
<dbReference type="PROSITE" id="PS50893">
    <property type="entry name" value="ABC_TRANSPORTER_2"/>
    <property type="match status" value="1"/>
</dbReference>
<dbReference type="SUPFAM" id="SSF52540">
    <property type="entry name" value="P-loop containing nucleoside triphosphate hydrolases"/>
    <property type="match status" value="1"/>
</dbReference>
<proteinExistence type="inferred from homology"/>
<dbReference type="OrthoDB" id="9806471at2"/>
<keyword evidence="6 10" id="KW-0067">ATP-binding</keyword>
<dbReference type="Gene3D" id="3.40.50.300">
    <property type="entry name" value="P-loop containing nucleotide triphosphate hydrolases"/>
    <property type="match status" value="1"/>
</dbReference>
<dbReference type="InterPro" id="IPR017871">
    <property type="entry name" value="ABC_transporter-like_CS"/>
</dbReference>
<dbReference type="GeneID" id="92760848"/>
<dbReference type="EMBL" id="CP066007">
    <property type="protein sequence ID" value="QQB47314.1"/>
    <property type="molecule type" value="Genomic_DNA"/>
</dbReference>
<dbReference type="InterPro" id="IPR027417">
    <property type="entry name" value="P-loop_NTPase"/>
</dbReference>
<sequence>MSLQGTNILVDAVLDGLDVSVTVGSRLGIVGANGSGKTTLFRVLAGALKPSSGSVLVDGTALDYSRKGRTAHREKVQLVLQEPDAHLISTSVESDVCFGPMNLGLPQDEVQARAQSAMEQLGIADLAHRVPHQLSFGQKKLVALAGALAMQPRYILLDEPTAGLDYYAADLLTQALSRIENVGIIFTTHEIDFAYEFADEIRILHKGTLHPWGLELLPAAHLRLPWAPVVSDALGRAVRRPEDV</sequence>
<gene>
    <name evidence="12" type="ORF">I6I10_05315</name>
    <name evidence="13" type="ORF">I6J21_10230</name>
</gene>
<keyword evidence="4 10" id="KW-1003">Cell membrane</keyword>
<dbReference type="InterPro" id="IPR015856">
    <property type="entry name" value="ABC_transpr_CbiO/EcfA_su"/>
</dbReference>
<evidence type="ECO:0000259" key="11">
    <source>
        <dbReference type="PROSITE" id="PS50893"/>
    </source>
</evidence>
<dbReference type="InterPro" id="IPR050095">
    <property type="entry name" value="ECF_ABC_transporter_ATP-bd"/>
</dbReference>
<dbReference type="PANTHER" id="PTHR43553">
    <property type="entry name" value="HEAVY METAL TRANSPORTER"/>
    <property type="match status" value="1"/>
</dbReference>
<dbReference type="Pfam" id="PF00005">
    <property type="entry name" value="ABC_tran"/>
    <property type="match status" value="1"/>
</dbReference>
<dbReference type="NCBIfam" id="TIGR01166">
    <property type="entry name" value="cbiO"/>
    <property type="match status" value="1"/>
</dbReference>
<evidence type="ECO:0000256" key="9">
    <source>
        <dbReference type="ARBA" id="ARBA00025157"/>
    </source>
</evidence>
<evidence type="ECO:0000256" key="6">
    <source>
        <dbReference type="ARBA" id="ARBA00022840"/>
    </source>
</evidence>
<dbReference type="InterPro" id="IPR003593">
    <property type="entry name" value="AAA+_ATPase"/>
</dbReference>
<name>A0A7T4EH88_9CORY</name>
<comment type="subcellular location">
    <subcellularLocation>
        <location evidence="1 10">Cell membrane</location>
        <topology evidence="1 10">Peripheral membrane protein</topology>
    </subcellularLocation>
</comment>
<feature type="domain" description="ABC transporter" evidence="11">
    <location>
        <begin position="3"/>
        <end position="231"/>
    </location>
</feature>
<keyword evidence="7" id="KW-1278">Translocase</keyword>
<dbReference type="GO" id="GO:0043190">
    <property type="term" value="C:ATP-binding cassette (ABC) transporter complex"/>
    <property type="evidence" value="ECO:0007669"/>
    <property type="project" value="TreeGrafter"/>
</dbReference>
<keyword evidence="5 10" id="KW-0547">Nucleotide-binding</keyword>
<evidence type="ECO:0000256" key="5">
    <source>
        <dbReference type="ARBA" id="ARBA00022741"/>
    </source>
</evidence>
<evidence type="ECO:0000256" key="7">
    <source>
        <dbReference type="ARBA" id="ARBA00022967"/>
    </source>
</evidence>
<dbReference type="GO" id="GO:0006824">
    <property type="term" value="P:cobalt ion transport"/>
    <property type="evidence" value="ECO:0007669"/>
    <property type="project" value="InterPro"/>
</dbReference>
<dbReference type="GO" id="GO:0016887">
    <property type="term" value="F:ATP hydrolysis activity"/>
    <property type="evidence" value="ECO:0007669"/>
    <property type="project" value="InterPro"/>
</dbReference>
<dbReference type="Proteomes" id="UP000617681">
    <property type="component" value="Chromosome"/>
</dbReference>
<evidence type="ECO:0000256" key="4">
    <source>
        <dbReference type="ARBA" id="ARBA00022475"/>
    </source>
</evidence>
<keyword evidence="8 10" id="KW-0472">Membrane</keyword>